<comment type="similarity">
    <text evidence="7 8">Belongs to the pseudomonas-type ThrB family.</text>
</comment>
<dbReference type="CDD" id="cd05153">
    <property type="entry name" value="HomoserineK_II"/>
    <property type="match status" value="1"/>
</dbReference>
<dbReference type="GO" id="GO:0009088">
    <property type="term" value="P:threonine biosynthetic process"/>
    <property type="evidence" value="ECO:0007669"/>
    <property type="project" value="UniProtKB-UniRule"/>
</dbReference>
<feature type="domain" description="Aminoglycoside phosphotransferase" evidence="10">
    <location>
        <begin position="27"/>
        <end position="256"/>
    </location>
</feature>
<dbReference type="Gene3D" id="3.30.200.20">
    <property type="entry name" value="Phosphorylase Kinase, domain 1"/>
    <property type="match status" value="1"/>
</dbReference>
<dbReference type="HAMAP" id="MF_00301">
    <property type="entry name" value="Homoser_kinase_2"/>
    <property type="match status" value="1"/>
</dbReference>
<dbReference type="InterPro" id="IPR011009">
    <property type="entry name" value="Kinase-like_dom_sf"/>
</dbReference>
<dbReference type="Gene3D" id="3.90.1200.10">
    <property type="match status" value="1"/>
</dbReference>
<dbReference type="NCBIfam" id="NF003558">
    <property type="entry name" value="PRK05231.1"/>
    <property type="match status" value="1"/>
</dbReference>
<organism evidence="11 12">
    <name type="scientific">Kordiimonas sediminis</name>
    <dbReference type="NCBI Taxonomy" id="1735581"/>
    <lineage>
        <taxon>Bacteria</taxon>
        <taxon>Pseudomonadati</taxon>
        <taxon>Pseudomonadota</taxon>
        <taxon>Alphaproteobacteria</taxon>
        <taxon>Kordiimonadales</taxon>
        <taxon>Kordiimonadaceae</taxon>
        <taxon>Kordiimonas</taxon>
    </lineage>
</organism>
<dbReference type="Proteomes" id="UP000630923">
    <property type="component" value="Unassembled WGS sequence"/>
</dbReference>
<dbReference type="RefSeq" id="WP_191253783.1">
    <property type="nucleotide sequence ID" value="NZ_BNCI01000002.1"/>
</dbReference>
<gene>
    <name evidence="8 11" type="primary">thrB</name>
    <name evidence="11" type="ORF">GCM10017044_26760</name>
</gene>
<dbReference type="InterPro" id="IPR005280">
    <property type="entry name" value="Homoserine_kinase_II"/>
</dbReference>
<dbReference type="GO" id="GO:0005524">
    <property type="term" value="F:ATP binding"/>
    <property type="evidence" value="ECO:0007669"/>
    <property type="project" value="UniProtKB-KW"/>
</dbReference>
<accession>A0A919E909</accession>
<keyword evidence="3 8" id="KW-0791">Threonine biosynthesis</keyword>
<comment type="caution">
    <text evidence="11">The sequence shown here is derived from an EMBL/GenBank/DDBJ whole genome shotgun (WGS) entry which is preliminary data.</text>
</comment>
<keyword evidence="1 8" id="KW-0028">Amino-acid biosynthesis</keyword>
<dbReference type="PANTHER" id="PTHR21064">
    <property type="entry name" value="AMINOGLYCOSIDE PHOSPHOTRANSFERASE DOMAIN-CONTAINING PROTEIN-RELATED"/>
    <property type="match status" value="1"/>
</dbReference>
<name>A0A919E909_9PROT</name>
<dbReference type="InterPro" id="IPR002575">
    <property type="entry name" value="Aminoglycoside_PTrfase"/>
</dbReference>
<comment type="pathway">
    <text evidence="8">Amino-acid biosynthesis; L-threonine biosynthesis; L-threonine from L-aspartate: step 4/5.</text>
</comment>
<evidence type="ECO:0000256" key="4">
    <source>
        <dbReference type="ARBA" id="ARBA00022741"/>
    </source>
</evidence>
<dbReference type="SUPFAM" id="SSF56112">
    <property type="entry name" value="Protein kinase-like (PK-like)"/>
    <property type="match status" value="1"/>
</dbReference>
<keyword evidence="5 8" id="KW-0418">Kinase</keyword>
<evidence type="ECO:0000256" key="9">
    <source>
        <dbReference type="NCBIfam" id="TIGR00938"/>
    </source>
</evidence>
<keyword evidence="2 8" id="KW-0808">Transferase</keyword>
<evidence type="ECO:0000259" key="10">
    <source>
        <dbReference type="Pfam" id="PF01636"/>
    </source>
</evidence>
<dbReference type="Pfam" id="PF01636">
    <property type="entry name" value="APH"/>
    <property type="match status" value="1"/>
</dbReference>
<keyword evidence="12" id="KW-1185">Reference proteome</keyword>
<dbReference type="EMBL" id="BNCI01000002">
    <property type="protein sequence ID" value="GHF30063.1"/>
    <property type="molecule type" value="Genomic_DNA"/>
</dbReference>
<proteinExistence type="inferred from homology"/>
<keyword evidence="6 8" id="KW-0067">ATP-binding</keyword>
<dbReference type="NCBIfam" id="TIGR00938">
    <property type="entry name" value="thrB_alt"/>
    <property type="match status" value="1"/>
</dbReference>
<dbReference type="EC" id="2.7.1.39" evidence="8 9"/>
<evidence type="ECO:0000256" key="1">
    <source>
        <dbReference type="ARBA" id="ARBA00022605"/>
    </source>
</evidence>
<evidence type="ECO:0000256" key="6">
    <source>
        <dbReference type="ARBA" id="ARBA00022840"/>
    </source>
</evidence>
<sequence>MAVYTQVDDSTLAAFLSDYTVGAPISFKGIAEGVSNSNFLLETDQSRFILTLYEKINDPEDLPYFLSLMEHLANKGLPSALPISDRNGQFLKEIKGKPACLISFLTGVSIDAIGQNHCASVGQALAKMHLATQDFSGVRENDLSVSGWRTLVEKTRDRADEVMPGLSDIIVSEIEFLEENWPTDLPKGTVHADLFPDNVLFMGTEISGLIDFYFSCTDFMAYDLAVCMNAWCFDQQHHFDPALAKRLMEMYDIVRPLTPAELEAMPILCRGASMRFLLMRLYDWLNPVEGAAVNLKDPLEYLVKLQFHQAIQDTAEYVV</sequence>
<dbReference type="AlphaFoldDB" id="A0A919E909"/>
<evidence type="ECO:0000256" key="3">
    <source>
        <dbReference type="ARBA" id="ARBA00022697"/>
    </source>
</evidence>
<evidence type="ECO:0000256" key="7">
    <source>
        <dbReference type="ARBA" id="ARBA00038240"/>
    </source>
</evidence>
<evidence type="ECO:0000256" key="5">
    <source>
        <dbReference type="ARBA" id="ARBA00022777"/>
    </source>
</evidence>
<keyword evidence="4 8" id="KW-0547">Nucleotide-binding</keyword>
<reference evidence="11" key="1">
    <citation type="journal article" date="2014" name="Int. J. Syst. Evol. Microbiol.">
        <title>Complete genome sequence of Corynebacterium casei LMG S-19264T (=DSM 44701T), isolated from a smear-ripened cheese.</title>
        <authorList>
            <consortium name="US DOE Joint Genome Institute (JGI-PGF)"/>
            <person name="Walter F."/>
            <person name="Albersmeier A."/>
            <person name="Kalinowski J."/>
            <person name="Ruckert C."/>
        </authorList>
    </citation>
    <scope>NUCLEOTIDE SEQUENCE</scope>
    <source>
        <strain evidence="11">KCTC 42590</strain>
    </source>
</reference>
<comment type="catalytic activity">
    <reaction evidence="8">
        <text>L-homoserine + ATP = O-phospho-L-homoserine + ADP + H(+)</text>
        <dbReference type="Rhea" id="RHEA:13985"/>
        <dbReference type="ChEBI" id="CHEBI:15378"/>
        <dbReference type="ChEBI" id="CHEBI:30616"/>
        <dbReference type="ChEBI" id="CHEBI:57476"/>
        <dbReference type="ChEBI" id="CHEBI:57590"/>
        <dbReference type="ChEBI" id="CHEBI:456216"/>
        <dbReference type="EC" id="2.7.1.39"/>
    </reaction>
</comment>
<evidence type="ECO:0000256" key="8">
    <source>
        <dbReference type="HAMAP-Rule" id="MF_00301"/>
    </source>
</evidence>
<dbReference type="PANTHER" id="PTHR21064:SF6">
    <property type="entry name" value="AMINOGLYCOSIDE PHOSPHOTRANSFERASE DOMAIN-CONTAINING PROTEIN"/>
    <property type="match status" value="1"/>
</dbReference>
<evidence type="ECO:0000256" key="2">
    <source>
        <dbReference type="ARBA" id="ARBA00022679"/>
    </source>
</evidence>
<protein>
    <recommendedName>
        <fullName evidence="8 9">Homoserine kinase</fullName>
        <shortName evidence="8">HK</shortName>
        <shortName evidence="8">HSK</shortName>
        <ecNumber evidence="8 9">2.7.1.39</ecNumber>
    </recommendedName>
</protein>
<evidence type="ECO:0000313" key="12">
    <source>
        <dbReference type="Proteomes" id="UP000630923"/>
    </source>
</evidence>
<dbReference type="GO" id="GO:0004413">
    <property type="term" value="F:homoserine kinase activity"/>
    <property type="evidence" value="ECO:0007669"/>
    <property type="project" value="UniProtKB-UniRule"/>
</dbReference>
<evidence type="ECO:0000313" key="11">
    <source>
        <dbReference type="EMBL" id="GHF30063.1"/>
    </source>
</evidence>
<reference evidence="11" key="2">
    <citation type="submission" date="2020-09" db="EMBL/GenBank/DDBJ databases">
        <authorList>
            <person name="Sun Q."/>
            <person name="Kim S."/>
        </authorList>
    </citation>
    <scope>NUCLEOTIDE SEQUENCE</scope>
    <source>
        <strain evidence="11">KCTC 42590</strain>
    </source>
</reference>
<dbReference type="InterPro" id="IPR050249">
    <property type="entry name" value="Pseudomonas-type_ThrB"/>
</dbReference>